<keyword evidence="5" id="KW-0479">Metal-binding</keyword>
<keyword evidence="6 11" id="KW-0560">Oxidoreductase</keyword>
<comment type="caution">
    <text evidence="11">The sequence shown here is derived from an EMBL/GenBank/DDBJ whole genome shotgun (WGS) entry which is preliminary data.</text>
</comment>
<sequence length="361" mass="39519">MNTYQIAVIAGDGIGPEVMEQALRVLNAAERQDNFRLECKEFSWNSEYYLKHGRMMPEDGMERLKSFDAILFGAIGDARVPDEVTIWELIMPIRKQFRQYVNFRPVKSLPGIPSPLANGDHIDFVIFRENAEGEYSDSGGRLYAGQEGEIAVQNTIMTRAGVERIARAAGSYAEKHGLKKVTSATKSNAVIHANKLWDEHVSRVMAEEFGGLEFEQYYVDALAAYFVQRPQSFEVVLASNLFGDILSDLGSGIVGGLGLSPSGNINPEKDYPSMFEPVHGSAPDIAGKGIANPIAQIWSAALMLEHLGEHKAAKRILEAIEAVLTEGAVRTKDIGGDATTAQMGEAILLAMKKKKNVKSEG</sequence>
<evidence type="ECO:0000256" key="4">
    <source>
        <dbReference type="ARBA" id="ARBA00013126"/>
    </source>
</evidence>
<proteinExistence type="inferred from homology"/>
<dbReference type="InterPro" id="IPR050501">
    <property type="entry name" value="ICDH/IPMDH"/>
</dbReference>
<dbReference type="GO" id="GO:0009027">
    <property type="term" value="F:tartrate dehydrogenase activity"/>
    <property type="evidence" value="ECO:0007669"/>
    <property type="project" value="UniProtKB-EC"/>
</dbReference>
<feature type="domain" description="Isopropylmalate dehydrogenase-like" evidence="10">
    <location>
        <begin position="5"/>
        <end position="347"/>
    </location>
</feature>
<dbReference type="NCBIfam" id="TIGR02089">
    <property type="entry name" value="TTC"/>
    <property type="match status" value="1"/>
</dbReference>
<dbReference type="PROSITE" id="PS00470">
    <property type="entry name" value="IDH_IMDH"/>
    <property type="match status" value="1"/>
</dbReference>
<dbReference type="InterPro" id="IPR011829">
    <property type="entry name" value="TTC_DH"/>
</dbReference>
<evidence type="ECO:0000256" key="3">
    <source>
        <dbReference type="ARBA" id="ARBA00007769"/>
    </source>
</evidence>
<evidence type="ECO:0000256" key="5">
    <source>
        <dbReference type="ARBA" id="ARBA00022723"/>
    </source>
</evidence>
<name>A0ABW2NG31_9BACL</name>
<evidence type="ECO:0000256" key="7">
    <source>
        <dbReference type="ARBA" id="ARBA00023027"/>
    </source>
</evidence>
<evidence type="ECO:0000256" key="1">
    <source>
        <dbReference type="ARBA" id="ARBA00001936"/>
    </source>
</evidence>
<dbReference type="SUPFAM" id="SSF53659">
    <property type="entry name" value="Isocitrate/Isopropylmalate dehydrogenase-like"/>
    <property type="match status" value="1"/>
</dbReference>
<dbReference type="SMART" id="SM01329">
    <property type="entry name" value="Iso_dh"/>
    <property type="match status" value="1"/>
</dbReference>
<dbReference type="PANTHER" id="PTHR43275:SF1">
    <property type="entry name" value="D-MALATE DEHYDROGENASE [DECARBOXYLATING]"/>
    <property type="match status" value="1"/>
</dbReference>
<dbReference type="Pfam" id="PF00180">
    <property type="entry name" value="Iso_dh"/>
    <property type="match status" value="1"/>
</dbReference>
<comment type="cofactor">
    <cofactor evidence="2">
        <name>Mg(2+)</name>
        <dbReference type="ChEBI" id="CHEBI:18420"/>
    </cofactor>
</comment>
<evidence type="ECO:0000256" key="6">
    <source>
        <dbReference type="ARBA" id="ARBA00023002"/>
    </source>
</evidence>
<gene>
    <name evidence="11" type="ORF">ACFQQH_08360</name>
</gene>
<keyword evidence="12" id="KW-1185">Reference proteome</keyword>
<evidence type="ECO:0000256" key="8">
    <source>
        <dbReference type="ARBA" id="ARBA00023211"/>
    </source>
</evidence>
<evidence type="ECO:0000259" key="10">
    <source>
        <dbReference type="SMART" id="SM01329"/>
    </source>
</evidence>
<keyword evidence="7" id="KW-0520">NAD</keyword>
<dbReference type="EC" id="1.1.1.83" evidence="4"/>
<comment type="catalytic activity">
    <reaction evidence="9">
        <text>(R)-malate + NAD(+) = pyruvate + CO2 + NADH</text>
        <dbReference type="Rhea" id="RHEA:18365"/>
        <dbReference type="ChEBI" id="CHEBI:15361"/>
        <dbReference type="ChEBI" id="CHEBI:15588"/>
        <dbReference type="ChEBI" id="CHEBI:16526"/>
        <dbReference type="ChEBI" id="CHEBI:57540"/>
        <dbReference type="ChEBI" id="CHEBI:57945"/>
        <dbReference type="EC" id="1.1.1.83"/>
    </reaction>
</comment>
<reference evidence="12" key="1">
    <citation type="journal article" date="2019" name="Int. J. Syst. Evol. Microbiol.">
        <title>The Global Catalogue of Microorganisms (GCM) 10K type strain sequencing project: providing services to taxonomists for standard genome sequencing and annotation.</title>
        <authorList>
            <consortium name="The Broad Institute Genomics Platform"/>
            <consortium name="The Broad Institute Genome Sequencing Center for Infectious Disease"/>
            <person name="Wu L."/>
            <person name="Ma J."/>
        </authorList>
    </citation>
    <scope>NUCLEOTIDE SEQUENCE [LARGE SCALE GENOMIC DNA]</scope>
    <source>
        <strain evidence="12">JCM 4738</strain>
    </source>
</reference>
<accession>A0ABW2NG31</accession>
<evidence type="ECO:0000313" key="12">
    <source>
        <dbReference type="Proteomes" id="UP001596483"/>
    </source>
</evidence>
<dbReference type="Proteomes" id="UP001596483">
    <property type="component" value="Unassembled WGS sequence"/>
</dbReference>
<dbReference type="InterPro" id="IPR019818">
    <property type="entry name" value="IsoCit/isopropylmalate_DH_CS"/>
</dbReference>
<organism evidence="11 12">
    <name type="scientific">Bhargavaea changchunensis</name>
    <dbReference type="NCBI Taxonomy" id="2134037"/>
    <lineage>
        <taxon>Bacteria</taxon>
        <taxon>Bacillati</taxon>
        <taxon>Bacillota</taxon>
        <taxon>Bacilli</taxon>
        <taxon>Bacillales</taxon>
        <taxon>Caryophanaceae</taxon>
        <taxon>Bhargavaea</taxon>
    </lineage>
</organism>
<dbReference type="PANTHER" id="PTHR43275">
    <property type="entry name" value="D-MALATE DEHYDROGENASE [DECARBOXYLATING]"/>
    <property type="match status" value="1"/>
</dbReference>
<comment type="cofactor">
    <cofactor evidence="1">
        <name>Mn(2+)</name>
        <dbReference type="ChEBI" id="CHEBI:29035"/>
    </cofactor>
</comment>
<dbReference type="EMBL" id="JBHTCT010000023">
    <property type="protein sequence ID" value="MFC7365132.1"/>
    <property type="molecule type" value="Genomic_DNA"/>
</dbReference>
<evidence type="ECO:0000256" key="2">
    <source>
        <dbReference type="ARBA" id="ARBA00001946"/>
    </source>
</evidence>
<keyword evidence="8" id="KW-0464">Manganese</keyword>
<dbReference type="RefSeq" id="WP_157294873.1">
    <property type="nucleotide sequence ID" value="NZ_JBHTCT010000023.1"/>
</dbReference>
<protein>
    <recommendedName>
        <fullName evidence="4">D-malate dehydrogenase (decarboxylating)</fullName>
        <ecNumber evidence="4">1.1.1.83</ecNumber>
    </recommendedName>
</protein>
<evidence type="ECO:0000256" key="9">
    <source>
        <dbReference type="ARBA" id="ARBA00049301"/>
    </source>
</evidence>
<comment type="similarity">
    <text evidence="3">Belongs to the isocitrate and isopropylmalate dehydrogenases family.</text>
</comment>
<dbReference type="Gene3D" id="3.40.718.10">
    <property type="entry name" value="Isopropylmalate Dehydrogenase"/>
    <property type="match status" value="1"/>
</dbReference>
<evidence type="ECO:0000313" key="11">
    <source>
        <dbReference type="EMBL" id="MFC7365132.1"/>
    </source>
</evidence>
<dbReference type="InterPro" id="IPR024084">
    <property type="entry name" value="IsoPropMal-DH-like_dom"/>
</dbReference>